<keyword evidence="4" id="KW-1185">Reference proteome</keyword>
<feature type="domain" description="DUF6533" evidence="2">
    <location>
        <begin position="74"/>
        <end position="118"/>
    </location>
</feature>
<protein>
    <recommendedName>
        <fullName evidence="2">DUF6533 domain-containing protein</fullName>
    </recommendedName>
</protein>
<sequence>MLDDNLGERKTALYKSAFEGVESVSTFPLSPLFSLFLDHLDVVAYAVAAKMTSFAEAAAHVIEAAYPAVRGSQYMTVIGCTVLVYDYCLNFAKEVELIWKAPLSTISFIYLINRYLTPFILALDIYDRLGLGDPNDTELSFVGTLIWVWVEGYLTVFIFMSMHALVAMRVYAIYGGPRWLKLVLWTGGVLYAIPTMLILGFGLYEGHNTIIIVPFYNVCFERLAPYLWMVWVPSLFYELLLFMLTMSKAIAEAQRREYSPITSILYRDGILYFMAIAMCSIFCMFVWLVGTMEMEGLAKYFATAIVNVAGSRLVLSLKTNARVLQMARSRAPTTIGQSSSFVIGSDTVANPGFLVDEYIMLEELSDTSQIGTVYPTKPMPYFEAI</sequence>
<feature type="transmembrane region" description="Helical" evidence="1">
    <location>
        <begin position="265"/>
        <end position="288"/>
    </location>
</feature>
<organism evidence="3 4">
    <name type="scientific">Schizopora paradoxa</name>
    <dbReference type="NCBI Taxonomy" id="27342"/>
    <lineage>
        <taxon>Eukaryota</taxon>
        <taxon>Fungi</taxon>
        <taxon>Dikarya</taxon>
        <taxon>Basidiomycota</taxon>
        <taxon>Agaricomycotina</taxon>
        <taxon>Agaricomycetes</taxon>
        <taxon>Hymenochaetales</taxon>
        <taxon>Schizoporaceae</taxon>
        <taxon>Schizopora</taxon>
    </lineage>
</organism>
<keyword evidence="1" id="KW-0472">Membrane</keyword>
<dbReference type="STRING" id="27342.A0A0H2SK11"/>
<keyword evidence="1" id="KW-0812">Transmembrane</keyword>
<dbReference type="InParanoid" id="A0A0H2SK11"/>
<evidence type="ECO:0000256" key="1">
    <source>
        <dbReference type="SAM" id="Phobius"/>
    </source>
</evidence>
<feature type="transmembrane region" description="Helical" evidence="1">
    <location>
        <begin position="108"/>
        <end position="126"/>
    </location>
</feature>
<keyword evidence="1" id="KW-1133">Transmembrane helix</keyword>
<dbReference type="InterPro" id="IPR045340">
    <property type="entry name" value="DUF6533"/>
</dbReference>
<accession>A0A0H2SK11</accession>
<dbReference type="Proteomes" id="UP000053477">
    <property type="component" value="Unassembled WGS sequence"/>
</dbReference>
<proteinExistence type="predicted"/>
<feature type="transmembrane region" description="Helical" evidence="1">
    <location>
        <begin position="224"/>
        <end position="244"/>
    </location>
</feature>
<dbReference type="AlphaFoldDB" id="A0A0H2SK11"/>
<dbReference type="EMBL" id="KQ085905">
    <property type="protein sequence ID" value="KLO17401.1"/>
    <property type="molecule type" value="Genomic_DNA"/>
</dbReference>
<dbReference type="Pfam" id="PF20151">
    <property type="entry name" value="DUF6533"/>
    <property type="match status" value="1"/>
</dbReference>
<feature type="transmembrane region" description="Helical" evidence="1">
    <location>
        <begin position="182"/>
        <end position="204"/>
    </location>
</feature>
<feature type="transmembrane region" description="Helical" evidence="1">
    <location>
        <begin position="146"/>
        <end position="170"/>
    </location>
</feature>
<reference evidence="3 4" key="1">
    <citation type="submission" date="2015-04" db="EMBL/GenBank/DDBJ databases">
        <title>Complete genome sequence of Schizopora paradoxa KUC8140, a cosmopolitan wood degrader in East Asia.</title>
        <authorList>
            <consortium name="DOE Joint Genome Institute"/>
            <person name="Min B."/>
            <person name="Park H."/>
            <person name="Jang Y."/>
            <person name="Kim J.-J."/>
            <person name="Kim K.H."/>
            <person name="Pangilinan J."/>
            <person name="Lipzen A."/>
            <person name="Riley R."/>
            <person name="Grigoriev I.V."/>
            <person name="Spatafora J.W."/>
            <person name="Choi I.-G."/>
        </authorList>
    </citation>
    <scope>NUCLEOTIDE SEQUENCE [LARGE SCALE GENOMIC DNA]</scope>
    <source>
        <strain evidence="3 4">KUC8140</strain>
    </source>
</reference>
<evidence type="ECO:0000259" key="2">
    <source>
        <dbReference type="Pfam" id="PF20151"/>
    </source>
</evidence>
<gene>
    <name evidence="3" type="ORF">SCHPADRAFT_937100</name>
</gene>
<evidence type="ECO:0000313" key="3">
    <source>
        <dbReference type="EMBL" id="KLO17401.1"/>
    </source>
</evidence>
<name>A0A0H2SK11_9AGAM</name>
<evidence type="ECO:0000313" key="4">
    <source>
        <dbReference type="Proteomes" id="UP000053477"/>
    </source>
</evidence>
<dbReference type="OrthoDB" id="2638860at2759"/>